<dbReference type="PANTHER" id="PTHR46386:SF11">
    <property type="entry name" value="AUTOIMMUNE REGULATOR"/>
    <property type="match status" value="1"/>
</dbReference>
<dbReference type="GO" id="GO:0005737">
    <property type="term" value="C:cytoplasm"/>
    <property type="evidence" value="ECO:0007669"/>
    <property type="project" value="InterPro"/>
</dbReference>
<evidence type="ECO:0000256" key="2">
    <source>
        <dbReference type="ARBA" id="ARBA00022771"/>
    </source>
</evidence>
<evidence type="ECO:0000259" key="8">
    <source>
        <dbReference type="PROSITE" id="PS51414"/>
    </source>
</evidence>
<proteinExistence type="predicted"/>
<dbReference type="PANTHER" id="PTHR46386">
    <property type="entry name" value="NUCLEAR BODY PROTEIN SP140"/>
    <property type="match status" value="1"/>
</dbReference>
<dbReference type="SMART" id="SM00249">
    <property type="entry name" value="PHD"/>
    <property type="match status" value="1"/>
</dbReference>
<dbReference type="InterPro" id="IPR011011">
    <property type="entry name" value="Znf_FYVE_PHD"/>
</dbReference>
<dbReference type="GO" id="GO:0045182">
    <property type="term" value="F:translation regulator activity"/>
    <property type="evidence" value="ECO:0007669"/>
    <property type="project" value="InterPro"/>
</dbReference>
<dbReference type="InterPro" id="IPR043563">
    <property type="entry name" value="Sp110/Sp140/Sp140L-like"/>
</dbReference>
<name>A0A9Q1B0Y2_9SAUR</name>
<dbReference type="GO" id="GO:0000981">
    <property type="term" value="F:DNA-binding transcription factor activity, RNA polymerase II-specific"/>
    <property type="evidence" value="ECO:0007669"/>
    <property type="project" value="TreeGrafter"/>
</dbReference>
<evidence type="ECO:0000259" key="7">
    <source>
        <dbReference type="PROSITE" id="PS50016"/>
    </source>
</evidence>
<accession>A0A9Q1B0Y2</accession>
<feature type="region of interest" description="Disordered" evidence="6">
    <location>
        <begin position="291"/>
        <end position="313"/>
    </location>
</feature>
<gene>
    <name evidence="9" type="ORF">JRQ81_018052</name>
</gene>
<keyword evidence="1" id="KW-0479">Metal-binding</keyword>
<dbReference type="Pfam" id="PF03172">
    <property type="entry name" value="HSR"/>
    <property type="match status" value="1"/>
</dbReference>
<dbReference type="CDD" id="cd15539">
    <property type="entry name" value="PHD1_AIRE"/>
    <property type="match status" value="1"/>
</dbReference>
<evidence type="ECO:0000256" key="1">
    <source>
        <dbReference type="ARBA" id="ARBA00022723"/>
    </source>
</evidence>
<dbReference type="OrthoDB" id="787137at2759"/>
<dbReference type="GO" id="GO:0003677">
    <property type="term" value="F:DNA binding"/>
    <property type="evidence" value="ECO:0007669"/>
    <property type="project" value="UniProtKB-KW"/>
</dbReference>
<dbReference type="InterPro" id="IPR019786">
    <property type="entry name" value="Zinc_finger_PHD-type_CS"/>
</dbReference>
<keyword evidence="3" id="KW-0862">Zinc</keyword>
<dbReference type="GO" id="GO:0008270">
    <property type="term" value="F:zinc ion binding"/>
    <property type="evidence" value="ECO:0007669"/>
    <property type="project" value="UniProtKB-KW"/>
</dbReference>
<dbReference type="GO" id="GO:0005634">
    <property type="term" value="C:nucleus"/>
    <property type="evidence" value="ECO:0007669"/>
    <property type="project" value="InterPro"/>
</dbReference>
<dbReference type="SUPFAM" id="SSF57903">
    <property type="entry name" value="FYVE/PHD zinc finger"/>
    <property type="match status" value="1"/>
</dbReference>
<feature type="compositionally biased region" description="Polar residues" evidence="6">
    <location>
        <begin position="299"/>
        <end position="309"/>
    </location>
</feature>
<dbReference type="PROSITE" id="PS01359">
    <property type="entry name" value="ZF_PHD_1"/>
    <property type="match status" value="1"/>
</dbReference>
<dbReference type="Pfam" id="PF00628">
    <property type="entry name" value="PHD"/>
    <property type="match status" value="1"/>
</dbReference>
<dbReference type="InterPro" id="IPR008087">
    <property type="entry name" value="AIRE"/>
</dbReference>
<dbReference type="AlphaFoldDB" id="A0A9Q1B0Y2"/>
<evidence type="ECO:0000313" key="9">
    <source>
        <dbReference type="EMBL" id="KAJ7325032.1"/>
    </source>
</evidence>
<keyword evidence="4" id="KW-0238">DNA-binding</keyword>
<sequence>MISSDKLLGEGGLRKWLKLYRTEISMAVDDVFPLLHGLADHDVVTEQMFQDTLSLTEKEGCHKAFHAMLTWLLNQDLHSIQDFWKVLFKNYNMERYSKLQSIRNSFPKDMDLSRHRRAKKLPSSPKMLTPNKPQGKRKATEEKESTHPSQSSEKGNSHLGKTKNDDECAVCRDGGELICCDGCPKAFHLSCLVPPLTEIPSGTWRCDSCSPGKVKQDKCSEEQNNTKPLSQPQGAIYIQRTTEDGRRVLIKEPVCTSFRQPLPSLSPVPVAIPPTAQSVGMEKQQQPFDCELGRHSKPEGSNPTSSQVGTPRAKSGVIYTVRCTLTGMNALLNQTDTHRSSISTSSARRTERDRETL</sequence>
<evidence type="ECO:0000256" key="6">
    <source>
        <dbReference type="SAM" id="MobiDB-lite"/>
    </source>
</evidence>
<dbReference type="PROSITE" id="PS51414">
    <property type="entry name" value="HSR"/>
    <property type="match status" value="1"/>
</dbReference>
<evidence type="ECO:0000256" key="3">
    <source>
        <dbReference type="ARBA" id="ARBA00022833"/>
    </source>
</evidence>
<evidence type="ECO:0000313" key="10">
    <source>
        <dbReference type="Proteomes" id="UP001142489"/>
    </source>
</evidence>
<comment type="caution">
    <text evidence="9">The sequence shown here is derived from an EMBL/GenBank/DDBJ whole genome shotgun (WGS) entry which is preliminary data.</text>
</comment>
<feature type="compositionally biased region" description="Basic and acidic residues" evidence="6">
    <location>
        <begin position="348"/>
        <end position="357"/>
    </location>
</feature>
<dbReference type="InterPro" id="IPR001965">
    <property type="entry name" value="Znf_PHD"/>
</dbReference>
<dbReference type="InterPro" id="IPR013083">
    <property type="entry name" value="Znf_RING/FYVE/PHD"/>
</dbReference>
<evidence type="ECO:0008006" key="11">
    <source>
        <dbReference type="Google" id="ProtNLM"/>
    </source>
</evidence>
<dbReference type="PRINTS" id="PR01711">
    <property type="entry name" value="AIREGULATOR"/>
</dbReference>
<evidence type="ECO:0000256" key="4">
    <source>
        <dbReference type="ARBA" id="ARBA00023125"/>
    </source>
</evidence>
<keyword evidence="10" id="KW-1185">Reference proteome</keyword>
<dbReference type="InterPro" id="IPR019787">
    <property type="entry name" value="Znf_PHD-finger"/>
</dbReference>
<feature type="domain" description="PHD-type" evidence="7">
    <location>
        <begin position="165"/>
        <end position="212"/>
    </location>
</feature>
<dbReference type="EMBL" id="JAPFRF010000008">
    <property type="protein sequence ID" value="KAJ7325032.1"/>
    <property type="molecule type" value="Genomic_DNA"/>
</dbReference>
<dbReference type="PROSITE" id="PS50016">
    <property type="entry name" value="ZF_PHD_2"/>
    <property type="match status" value="1"/>
</dbReference>
<keyword evidence="2 5" id="KW-0863">Zinc-finger</keyword>
<dbReference type="GO" id="GO:0006959">
    <property type="term" value="P:humoral immune response"/>
    <property type="evidence" value="ECO:0007669"/>
    <property type="project" value="InterPro"/>
</dbReference>
<dbReference type="InterPro" id="IPR004865">
    <property type="entry name" value="HSR_dom"/>
</dbReference>
<protein>
    <recommendedName>
        <fullName evidence="11">Autoimmune regulator</fullName>
    </recommendedName>
</protein>
<dbReference type="Gene3D" id="3.30.40.10">
    <property type="entry name" value="Zinc/RING finger domain, C3HC4 (zinc finger)"/>
    <property type="match status" value="1"/>
</dbReference>
<dbReference type="Proteomes" id="UP001142489">
    <property type="component" value="Unassembled WGS sequence"/>
</dbReference>
<evidence type="ECO:0000256" key="5">
    <source>
        <dbReference type="PROSITE-ProRule" id="PRU00146"/>
    </source>
</evidence>
<feature type="domain" description="HSR" evidence="8">
    <location>
        <begin position="1"/>
        <end position="111"/>
    </location>
</feature>
<organism evidence="9 10">
    <name type="scientific">Phrynocephalus forsythii</name>
    <dbReference type="NCBI Taxonomy" id="171643"/>
    <lineage>
        <taxon>Eukaryota</taxon>
        <taxon>Metazoa</taxon>
        <taxon>Chordata</taxon>
        <taxon>Craniata</taxon>
        <taxon>Vertebrata</taxon>
        <taxon>Euteleostomi</taxon>
        <taxon>Lepidosauria</taxon>
        <taxon>Squamata</taxon>
        <taxon>Bifurcata</taxon>
        <taxon>Unidentata</taxon>
        <taxon>Episquamata</taxon>
        <taxon>Toxicofera</taxon>
        <taxon>Iguania</taxon>
        <taxon>Acrodonta</taxon>
        <taxon>Agamidae</taxon>
        <taxon>Agaminae</taxon>
        <taxon>Phrynocephalus</taxon>
    </lineage>
</organism>
<feature type="region of interest" description="Disordered" evidence="6">
    <location>
        <begin position="111"/>
        <end position="162"/>
    </location>
</feature>
<reference evidence="9" key="1">
    <citation type="journal article" date="2023" name="DNA Res.">
        <title>Chromosome-level genome assembly of Phrynocephalus forsythii using third-generation DNA sequencing and Hi-C analysis.</title>
        <authorList>
            <person name="Qi Y."/>
            <person name="Zhao W."/>
            <person name="Zhao Y."/>
            <person name="Niu C."/>
            <person name="Cao S."/>
            <person name="Zhang Y."/>
        </authorList>
    </citation>
    <scope>NUCLEOTIDE SEQUENCE</scope>
    <source>
        <tissue evidence="9">Muscle</tissue>
    </source>
</reference>
<feature type="region of interest" description="Disordered" evidence="6">
    <location>
        <begin position="336"/>
        <end position="357"/>
    </location>
</feature>